<reference evidence="1 2" key="1">
    <citation type="submission" date="2021-10" db="EMBL/GenBank/DDBJ databases">
        <authorList>
            <person name="Grouzdev D.S."/>
            <person name="Pantiukh K.S."/>
            <person name="Krutkina M.S."/>
        </authorList>
    </citation>
    <scope>NUCLEOTIDE SEQUENCE [LARGE SCALE GENOMIC DNA]</scope>
    <source>
        <strain evidence="1 2">Z-7514</strain>
    </source>
</reference>
<dbReference type="EMBL" id="JAJFAT010000011">
    <property type="protein sequence ID" value="MCC3145373.1"/>
    <property type="molecule type" value="Genomic_DNA"/>
</dbReference>
<accession>A0AAW4X0P7</accession>
<protein>
    <submittedName>
        <fullName evidence="1">Uncharacterized protein</fullName>
    </submittedName>
</protein>
<dbReference type="Proteomes" id="UP001199296">
    <property type="component" value="Unassembled WGS sequence"/>
</dbReference>
<sequence length="69" mass="8318">MVDQIYYKIQYPLKKSIDMMKVIDKKDINEIAENLTEYDKEKIEAFISHWSENGKKELQNLVRNLRKAK</sequence>
<dbReference type="RefSeq" id="WP_229346056.1">
    <property type="nucleotide sequence ID" value="NZ_JAJFAT010000011.1"/>
</dbReference>
<proteinExistence type="predicted"/>
<gene>
    <name evidence="1" type="ORF">LJ207_08560</name>
</gene>
<comment type="caution">
    <text evidence="1">The sequence shown here is derived from an EMBL/GenBank/DDBJ whole genome shotgun (WGS) entry which is preliminary data.</text>
</comment>
<name>A0AAW4X0P7_9FIRM</name>
<organism evidence="1 2">
    <name type="scientific">Halanaerobium polyolivorans</name>
    <dbReference type="NCBI Taxonomy" id="2886943"/>
    <lineage>
        <taxon>Bacteria</taxon>
        <taxon>Bacillati</taxon>
        <taxon>Bacillota</taxon>
        <taxon>Clostridia</taxon>
        <taxon>Halanaerobiales</taxon>
        <taxon>Halanaerobiaceae</taxon>
        <taxon>Halanaerobium</taxon>
    </lineage>
</organism>
<evidence type="ECO:0000313" key="2">
    <source>
        <dbReference type="Proteomes" id="UP001199296"/>
    </source>
</evidence>
<dbReference type="AlphaFoldDB" id="A0AAW4X0P7"/>
<evidence type="ECO:0000313" key="1">
    <source>
        <dbReference type="EMBL" id="MCC3145373.1"/>
    </source>
</evidence>
<keyword evidence="2" id="KW-1185">Reference proteome</keyword>